<dbReference type="CDD" id="cd16441">
    <property type="entry name" value="beta_Kdo_transferase_KpsS"/>
    <property type="match status" value="1"/>
</dbReference>
<proteinExistence type="predicted"/>
<dbReference type="Proteomes" id="UP000179145">
    <property type="component" value="Chromosome"/>
</dbReference>
<dbReference type="AlphaFoldDB" id="A0A1D8US39"/>
<evidence type="ECO:0000313" key="1">
    <source>
        <dbReference type="EMBL" id="AOX16454.1"/>
    </source>
</evidence>
<dbReference type="KEGG" id="kba:A0U89_04170"/>
<dbReference type="STRING" id="153496.A0U89_04170"/>
<sequence length="424" mass="48125">MMLQRPQSKDLTPEIPARRMSALSKRNFLFLQGLMGPFFQRIGAALRRDGYGVYKVNFNGGDCCFWHLPNGINFRGTLQEWPEALRGIIARYEITDVLLFGDCRPMHAEALSVCRELHIPVHVFEEGYIRPDWVTLELGGVNGHSSLPRNPQYYRNYAATLPVAPVHQTVLSSFKRRALEGIAYNATDILTRWYFSNWSNHRPWHPIVEGVCWLKRLSRRKAARRRTDRLCTLLEATKVPYMLFPLQLDADAQVRLHSSFSGIKEAIELVIASFARFAPAEMRLVIKEHPLDNGVQDWRTIMRQCATRHGVARRVDYMEAGDIALVVRGAKGVVTINSTTGTLALACDVPVITLGHAVYDIADITYQGSLDKFWRNPGKPDRATFEAFRRVLIDHCLIPGGFFSEEGLDRLCCTIRSIGVTRPL</sequence>
<keyword evidence="2" id="KW-1185">Reference proteome</keyword>
<protein>
    <submittedName>
        <fullName evidence="1">Capsular biosynthesis protein</fullName>
    </submittedName>
</protein>
<dbReference type="GO" id="GO:0000271">
    <property type="term" value="P:polysaccharide biosynthetic process"/>
    <property type="evidence" value="ECO:0007669"/>
    <property type="project" value="InterPro"/>
</dbReference>
<name>A0A1D8US39_9PROT</name>
<gene>
    <name evidence="1" type="ORF">A0U89_04170</name>
</gene>
<organism evidence="1 2">
    <name type="scientific">Kozakia baliensis</name>
    <dbReference type="NCBI Taxonomy" id="153496"/>
    <lineage>
        <taxon>Bacteria</taxon>
        <taxon>Pseudomonadati</taxon>
        <taxon>Pseudomonadota</taxon>
        <taxon>Alphaproteobacteria</taxon>
        <taxon>Acetobacterales</taxon>
        <taxon>Acetobacteraceae</taxon>
        <taxon>Kozakia</taxon>
    </lineage>
</organism>
<dbReference type="EMBL" id="CP014674">
    <property type="protein sequence ID" value="AOX16454.1"/>
    <property type="molecule type" value="Genomic_DNA"/>
</dbReference>
<dbReference type="GO" id="GO:0015774">
    <property type="term" value="P:polysaccharide transport"/>
    <property type="evidence" value="ECO:0007669"/>
    <property type="project" value="InterPro"/>
</dbReference>
<accession>A0A1D8US39</accession>
<evidence type="ECO:0000313" key="2">
    <source>
        <dbReference type="Proteomes" id="UP000179145"/>
    </source>
</evidence>
<reference evidence="1 2" key="1">
    <citation type="journal article" date="2016" name="Microb. Cell Fact.">
        <title>Dissection of exopolysaccharide biosynthesis in Kozakia baliensis.</title>
        <authorList>
            <person name="Brandt J.U."/>
            <person name="Jakob F."/>
            <person name="Behr J."/>
            <person name="Geissler A.J."/>
            <person name="Vogel R.F."/>
        </authorList>
    </citation>
    <scope>NUCLEOTIDE SEQUENCE [LARGE SCALE GENOMIC DNA]</scope>
    <source>
        <strain evidence="1 2">DSM 14400</strain>
    </source>
</reference>
<dbReference type="eggNOG" id="COG3562">
    <property type="taxonomic scope" value="Bacteria"/>
</dbReference>
<dbReference type="InterPro" id="IPR007833">
    <property type="entry name" value="Capsule_polysaccharide_synth"/>
</dbReference>
<dbReference type="Pfam" id="PF05159">
    <property type="entry name" value="Capsule_synth"/>
    <property type="match status" value="1"/>
</dbReference>